<evidence type="ECO:0000256" key="7">
    <source>
        <dbReference type="ARBA" id="ARBA00022833"/>
    </source>
</evidence>
<keyword evidence="7" id="KW-0862">Zinc</keyword>
<dbReference type="GO" id="GO:0031012">
    <property type="term" value="C:extracellular matrix"/>
    <property type="evidence" value="ECO:0007669"/>
    <property type="project" value="InterPro"/>
</dbReference>
<dbReference type="PROSITE" id="PS51257">
    <property type="entry name" value="PROKAR_LIPOPROTEIN"/>
    <property type="match status" value="1"/>
</dbReference>
<dbReference type="InterPro" id="IPR021190">
    <property type="entry name" value="Pept_M10A"/>
</dbReference>
<dbReference type="InterPro" id="IPR024079">
    <property type="entry name" value="MetalloPept_cat_dom_sf"/>
</dbReference>
<evidence type="ECO:0000313" key="11">
    <source>
        <dbReference type="EMBL" id="QDT72148.1"/>
    </source>
</evidence>
<dbReference type="EMBL" id="CP036339">
    <property type="protein sequence ID" value="QDT72148.1"/>
    <property type="molecule type" value="Genomic_DNA"/>
</dbReference>
<dbReference type="GO" id="GO:0004222">
    <property type="term" value="F:metalloendopeptidase activity"/>
    <property type="evidence" value="ECO:0007669"/>
    <property type="project" value="InterPro"/>
</dbReference>
<feature type="domain" description="Peptidase metallopeptidase" evidence="10">
    <location>
        <begin position="57"/>
        <end position="244"/>
    </location>
</feature>
<protein>
    <submittedName>
        <fullName evidence="11">Matrixin</fullName>
    </submittedName>
</protein>
<dbReference type="PANTHER" id="PTHR10201:SF291">
    <property type="entry name" value="MATRIX METALLOPROTEINASE 1, ISOFORM C-RELATED"/>
    <property type="match status" value="1"/>
</dbReference>
<evidence type="ECO:0000256" key="6">
    <source>
        <dbReference type="ARBA" id="ARBA00022801"/>
    </source>
</evidence>
<keyword evidence="12" id="KW-1185">Reference proteome</keyword>
<accession>A0A517TUW2</accession>
<dbReference type="Pfam" id="PF00413">
    <property type="entry name" value="Peptidase_M10"/>
    <property type="match status" value="1"/>
</dbReference>
<proteinExistence type="inferred from homology"/>
<dbReference type="GO" id="GO:0030574">
    <property type="term" value="P:collagen catabolic process"/>
    <property type="evidence" value="ECO:0007669"/>
    <property type="project" value="TreeGrafter"/>
</dbReference>
<keyword evidence="6" id="KW-0378">Hydrolase</keyword>
<keyword evidence="5 9" id="KW-0732">Signal</keyword>
<dbReference type="Proteomes" id="UP000317909">
    <property type="component" value="Chromosome"/>
</dbReference>
<dbReference type="PANTHER" id="PTHR10201">
    <property type="entry name" value="MATRIX METALLOPROTEINASE"/>
    <property type="match status" value="1"/>
</dbReference>
<evidence type="ECO:0000256" key="2">
    <source>
        <dbReference type="ARBA" id="ARBA00010370"/>
    </source>
</evidence>
<evidence type="ECO:0000256" key="1">
    <source>
        <dbReference type="ARBA" id="ARBA00001947"/>
    </source>
</evidence>
<gene>
    <name evidence="11" type="ORF">I41_13150</name>
</gene>
<dbReference type="KEGG" id="llh:I41_13150"/>
<dbReference type="SMART" id="SM00235">
    <property type="entry name" value="ZnMc"/>
    <property type="match status" value="1"/>
</dbReference>
<reference evidence="11 12" key="1">
    <citation type="submission" date="2019-02" db="EMBL/GenBank/DDBJ databases">
        <title>Deep-cultivation of Planctomycetes and their phenomic and genomic characterization uncovers novel biology.</title>
        <authorList>
            <person name="Wiegand S."/>
            <person name="Jogler M."/>
            <person name="Boedeker C."/>
            <person name="Pinto D."/>
            <person name="Vollmers J."/>
            <person name="Rivas-Marin E."/>
            <person name="Kohn T."/>
            <person name="Peeters S.H."/>
            <person name="Heuer A."/>
            <person name="Rast P."/>
            <person name="Oberbeckmann S."/>
            <person name="Bunk B."/>
            <person name="Jeske O."/>
            <person name="Meyerdierks A."/>
            <person name="Storesund J.E."/>
            <person name="Kallscheuer N."/>
            <person name="Luecker S."/>
            <person name="Lage O.M."/>
            <person name="Pohl T."/>
            <person name="Merkel B.J."/>
            <person name="Hornburger P."/>
            <person name="Mueller R.-W."/>
            <person name="Bruemmer F."/>
            <person name="Labrenz M."/>
            <person name="Spormann A.M."/>
            <person name="Op den Camp H."/>
            <person name="Overmann J."/>
            <person name="Amann R."/>
            <person name="Jetten M.S.M."/>
            <person name="Mascher T."/>
            <person name="Medema M.H."/>
            <person name="Devos D.P."/>
            <person name="Kaster A.-K."/>
            <person name="Ovreas L."/>
            <person name="Rohde M."/>
            <person name="Galperin M.Y."/>
            <person name="Jogler C."/>
        </authorList>
    </citation>
    <scope>NUCLEOTIDE SEQUENCE [LARGE SCALE GENOMIC DNA]</scope>
    <source>
        <strain evidence="11 12">I41</strain>
    </source>
</reference>
<evidence type="ECO:0000256" key="9">
    <source>
        <dbReference type="SAM" id="SignalP"/>
    </source>
</evidence>
<keyword evidence="3" id="KW-0645">Protease</keyword>
<name>A0A517TUW2_9BACT</name>
<dbReference type="RefSeq" id="WP_168206732.1">
    <property type="nucleotide sequence ID" value="NZ_CP036339.1"/>
</dbReference>
<feature type="chain" id="PRO_5021737630" evidence="9">
    <location>
        <begin position="27"/>
        <end position="335"/>
    </location>
</feature>
<evidence type="ECO:0000256" key="5">
    <source>
        <dbReference type="ARBA" id="ARBA00022729"/>
    </source>
</evidence>
<sequence precursor="true">MNLSRHFRHAVMLMFGLACGTQPAHGYNLFGPYPWGNEGLTYYNKWGDIFTPGSSGGTITWSIMPDGTTIDPAFSDPNITGVSTLNALMTSLGYDQALAAIERSLAQWSSAANIYFVRVPDSGVPFHSPGATPPDTGQIRLGAFAINAGIGAVGYAPPPNGGTLEGDVLLNSNSTFFFDDGAEGELIDVFNDFEGLILHELGHAMGLAHSDAQSVMSVNYDIFKYVNRILDPDDVAAVQFLYGPALRADFNHDNVVDDDDLAIWKTGFGTTLAVDPMTGDADGNGAIDGADLLVWQRESSTGAGTSTAVATVPEGSALTLALVAAGVAAYCRGRR</sequence>
<dbReference type="InterPro" id="IPR006026">
    <property type="entry name" value="Peptidase_Metallo"/>
</dbReference>
<organism evidence="11 12">
    <name type="scientific">Lacipirellula limnantheis</name>
    <dbReference type="NCBI Taxonomy" id="2528024"/>
    <lineage>
        <taxon>Bacteria</taxon>
        <taxon>Pseudomonadati</taxon>
        <taxon>Planctomycetota</taxon>
        <taxon>Planctomycetia</taxon>
        <taxon>Pirellulales</taxon>
        <taxon>Lacipirellulaceae</taxon>
        <taxon>Lacipirellula</taxon>
    </lineage>
</organism>
<dbReference type="InterPro" id="IPR018247">
    <property type="entry name" value="EF_Hand_1_Ca_BS"/>
</dbReference>
<comment type="similarity">
    <text evidence="2">Belongs to the peptidase M10A family.</text>
</comment>
<dbReference type="GO" id="GO:0008270">
    <property type="term" value="F:zinc ion binding"/>
    <property type="evidence" value="ECO:0007669"/>
    <property type="project" value="InterPro"/>
</dbReference>
<evidence type="ECO:0000256" key="3">
    <source>
        <dbReference type="ARBA" id="ARBA00022670"/>
    </source>
</evidence>
<dbReference type="PROSITE" id="PS00018">
    <property type="entry name" value="EF_HAND_1"/>
    <property type="match status" value="1"/>
</dbReference>
<keyword evidence="8" id="KW-0482">Metalloprotease</keyword>
<evidence type="ECO:0000256" key="8">
    <source>
        <dbReference type="ARBA" id="ARBA00023049"/>
    </source>
</evidence>
<feature type="signal peptide" evidence="9">
    <location>
        <begin position="1"/>
        <end position="26"/>
    </location>
</feature>
<dbReference type="GO" id="GO:0005615">
    <property type="term" value="C:extracellular space"/>
    <property type="evidence" value="ECO:0007669"/>
    <property type="project" value="TreeGrafter"/>
</dbReference>
<keyword evidence="4" id="KW-0479">Metal-binding</keyword>
<dbReference type="GO" id="GO:0006508">
    <property type="term" value="P:proteolysis"/>
    <property type="evidence" value="ECO:0007669"/>
    <property type="project" value="UniProtKB-KW"/>
</dbReference>
<dbReference type="GO" id="GO:0030198">
    <property type="term" value="P:extracellular matrix organization"/>
    <property type="evidence" value="ECO:0007669"/>
    <property type="project" value="TreeGrafter"/>
</dbReference>
<dbReference type="Gene3D" id="3.40.390.10">
    <property type="entry name" value="Collagenase (Catalytic Domain)"/>
    <property type="match status" value="1"/>
</dbReference>
<evidence type="ECO:0000256" key="4">
    <source>
        <dbReference type="ARBA" id="ARBA00022723"/>
    </source>
</evidence>
<dbReference type="InterPro" id="IPR001818">
    <property type="entry name" value="Pept_M10_metallopeptidase"/>
</dbReference>
<evidence type="ECO:0000313" key="12">
    <source>
        <dbReference type="Proteomes" id="UP000317909"/>
    </source>
</evidence>
<dbReference type="SUPFAM" id="SSF55486">
    <property type="entry name" value="Metalloproteases ('zincins'), catalytic domain"/>
    <property type="match status" value="1"/>
</dbReference>
<dbReference type="PRINTS" id="PR00138">
    <property type="entry name" value="MATRIXIN"/>
</dbReference>
<comment type="cofactor">
    <cofactor evidence="1">
        <name>Zn(2+)</name>
        <dbReference type="ChEBI" id="CHEBI:29105"/>
    </cofactor>
</comment>
<evidence type="ECO:0000259" key="10">
    <source>
        <dbReference type="SMART" id="SM00235"/>
    </source>
</evidence>
<dbReference type="AlphaFoldDB" id="A0A517TUW2"/>